<protein>
    <submittedName>
        <fullName evidence="1">Uncharacterized protein</fullName>
    </submittedName>
</protein>
<proteinExistence type="predicted"/>
<evidence type="ECO:0000313" key="2">
    <source>
        <dbReference type="Proteomes" id="UP000185924"/>
    </source>
</evidence>
<gene>
    <name evidence="1" type="ORF">SAMN05421545_0363</name>
</gene>
<organism evidence="1 2">
    <name type="scientific">Pontibacter lucknowensis</name>
    <dbReference type="NCBI Taxonomy" id="1077936"/>
    <lineage>
        <taxon>Bacteria</taxon>
        <taxon>Pseudomonadati</taxon>
        <taxon>Bacteroidota</taxon>
        <taxon>Cytophagia</taxon>
        <taxon>Cytophagales</taxon>
        <taxon>Hymenobacteraceae</taxon>
        <taxon>Pontibacter</taxon>
    </lineage>
</organism>
<accession>A0A1N6TJ87</accession>
<name>A0A1N6TJ87_9BACT</name>
<sequence length="88" mass="10780">MENYIENKDYEFLTLNEFEQIQEGDEFDCLLKLKIFEDKAQSKLDRTVYFKVNHKDKKKIDECTTWIRSFHFSFGKSFLYDYIVKQSQ</sequence>
<keyword evidence="2" id="KW-1185">Reference proteome</keyword>
<dbReference type="EMBL" id="FTNM01000001">
    <property type="protein sequence ID" value="SIQ53460.1"/>
    <property type="molecule type" value="Genomic_DNA"/>
</dbReference>
<dbReference type="Proteomes" id="UP000185924">
    <property type="component" value="Unassembled WGS sequence"/>
</dbReference>
<evidence type="ECO:0000313" key="1">
    <source>
        <dbReference type="EMBL" id="SIQ53460.1"/>
    </source>
</evidence>
<reference evidence="2" key="1">
    <citation type="submission" date="2017-01" db="EMBL/GenBank/DDBJ databases">
        <authorList>
            <person name="Varghese N."/>
            <person name="Submissions S."/>
        </authorList>
    </citation>
    <scope>NUCLEOTIDE SEQUENCE [LARGE SCALE GENOMIC DNA]</scope>
    <source>
        <strain evidence="2">DM9</strain>
    </source>
</reference>
<dbReference type="AlphaFoldDB" id="A0A1N6TJ87"/>